<dbReference type="AlphaFoldDB" id="A0A4C1VEM8"/>
<feature type="region of interest" description="Disordered" evidence="1">
    <location>
        <begin position="1"/>
        <end position="28"/>
    </location>
</feature>
<evidence type="ECO:0000313" key="3">
    <source>
        <dbReference type="Proteomes" id="UP000299102"/>
    </source>
</evidence>
<evidence type="ECO:0000313" key="2">
    <source>
        <dbReference type="EMBL" id="GBP36712.1"/>
    </source>
</evidence>
<organism evidence="2 3">
    <name type="scientific">Eumeta variegata</name>
    <name type="common">Bagworm moth</name>
    <name type="synonym">Eumeta japonica</name>
    <dbReference type="NCBI Taxonomy" id="151549"/>
    <lineage>
        <taxon>Eukaryota</taxon>
        <taxon>Metazoa</taxon>
        <taxon>Ecdysozoa</taxon>
        <taxon>Arthropoda</taxon>
        <taxon>Hexapoda</taxon>
        <taxon>Insecta</taxon>
        <taxon>Pterygota</taxon>
        <taxon>Neoptera</taxon>
        <taxon>Endopterygota</taxon>
        <taxon>Lepidoptera</taxon>
        <taxon>Glossata</taxon>
        <taxon>Ditrysia</taxon>
        <taxon>Tineoidea</taxon>
        <taxon>Psychidae</taxon>
        <taxon>Oiketicinae</taxon>
        <taxon>Eumeta</taxon>
    </lineage>
</organism>
<protein>
    <submittedName>
        <fullName evidence="2">Uncharacterized protein</fullName>
    </submittedName>
</protein>
<name>A0A4C1VEM8_EUMVA</name>
<sequence length="143" mass="15891">MKSSTAIKLNERPAMGRGGGGGGAGGAGRGVGTRIRMYLDWDRVQIKAKPLSNSTLKQISDRNRDYDQKPGDVENVYCGLKRFPGPPRNFYYFATANLKFAHEKCMHVHATPGCTERATSRSPVSNFKVTGAQRFRNEFAYRD</sequence>
<gene>
    <name evidence="2" type="ORF">EVAR_24715_1</name>
</gene>
<dbReference type="EMBL" id="BGZK01000322">
    <property type="protein sequence ID" value="GBP36712.1"/>
    <property type="molecule type" value="Genomic_DNA"/>
</dbReference>
<accession>A0A4C1VEM8</accession>
<reference evidence="2 3" key="1">
    <citation type="journal article" date="2019" name="Commun. Biol.">
        <title>The bagworm genome reveals a unique fibroin gene that provides high tensile strength.</title>
        <authorList>
            <person name="Kono N."/>
            <person name="Nakamura H."/>
            <person name="Ohtoshi R."/>
            <person name="Tomita M."/>
            <person name="Numata K."/>
            <person name="Arakawa K."/>
        </authorList>
    </citation>
    <scope>NUCLEOTIDE SEQUENCE [LARGE SCALE GENOMIC DNA]</scope>
</reference>
<feature type="compositionally biased region" description="Gly residues" evidence="1">
    <location>
        <begin position="16"/>
        <end position="28"/>
    </location>
</feature>
<comment type="caution">
    <text evidence="2">The sequence shown here is derived from an EMBL/GenBank/DDBJ whole genome shotgun (WGS) entry which is preliminary data.</text>
</comment>
<keyword evidence="3" id="KW-1185">Reference proteome</keyword>
<dbReference type="Proteomes" id="UP000299102">
    <property type="component" value="Unassembled WGS sequence"/>
</dbReference>
<proteinExistence type="predicted"/>
<evidence type="ECO:0000256" key="1">
    <source>
        <dbReference type="SAM" id="MobiDB-lite"/>
    </source>
</evidence>